<dbReference type="InterPro" id="IPR004140">
    <property type="entry name" value="Exo70"/>
</dbReference>
<reference evidence="2 3" key="1">
    <citation type="journal article" date="2021" name="Nat. Plants">
        <title>The Taxus genome provides insights into paclitaxel biosynthesis.</title>
        <authorList>
            <person name="Xiong X."/>
            <person name="Gou J."/>
            <person name="Liao Q."/>
            <person name="Li Y."/>
            <person name="Zhou Q."/>
            <person name="Bi G."/>
            <person name="Li C."/>
            <person name="Du R."/>
            <person name="Wang X."/>
            <person name="Sun T."/>
            <person name="Guo L."/>
            <person name="Liang H."/>
            <person name="Lu P."/>
            <person name="Wu Y."/>
            <person name="Zhang Z."/>
            <person name="Ro D.K."/>
            <person name="Shang Y."/>
            <person name="Huang S."/>
            <person name="Yan J."/>
        </authorList>
    </citation>
    <scope>NUCLEOTIDE SEQUENCE [LARGE SCALE GENOMIC DNA]</scope>
    <source>
        <strain evidence="2">Ta-2019</strain>
    </source>
</reference>
<feature type="compositionally biased region" description="Polar residues" evidence="1">
    <location>
        <begin position="132"/>
        <end position="152"/>
    </location>
</feature>
<comment type="caution">
    <text evidence="2">The sequence shown here is derived from an EMBL/GenBank/DDBJ whole genome shotgun (WGS) entry which is preliminary data.</text>
</comment>
<name>A0AA38LKZ9_TAXCH</name>
<gene>
    <name evidence="2" type="ORF">KI387_006628</name>
</gene>
<sequence length="184" mass="21244">MEIEEVEEDETEAKPHYFVKSLHIYGKSLSFMNPGTQGRDNFAKGEERFISKWDNNTTNKILFQSGKEEVRKYMDTVHNLHRDMKHLSASGNSTELIRTQRLMKMSMDYLQKEFHKILLCNSEPIHLDRGSSTRPLHSSTEHNTSGSNSPSSDRIFEFNMVPLDAVANLRSIAETMAKTGYRRE</sequence>
<protein>
    <submittedName>
        <fullName evidence="2">Uncharacterized protein</fullName>
    </submittedName>
</protein>
<dbReference type="SUPFAM" id="SSF74788">
    <property type="entry name" value="Cullin repeat-like"/>
    <property type="match status" value="1"/>
</dbReference>
<dbReference type="AlphaFoldDB" id="A0AA38LKZ9"/>
<accession>A0AA38LKZ9</accession>
<proteinExistence type="predicted"/>
<evidence type="ECO:0000256" key="1">
    <source>
        <dbReference type="SAM" id="MobiDB-lite"/>
    </source>
</evidence>
<feature type="region of interest" description="Disordered" evidence="1">
    <location>
        <begin position="129"/>
        <end position="153"/>
    </location>
</feature>
<dbReference type="EMBL" id="JAHRHJ020000002">
    <property type="protein sequence ID" value="KAH9326450.1"/>
    <property type="molecule type" value="Genomic_DNA"/>
</dbReference>
<dbReference type="Pfam" id="PF20669">
    <property type="entry name" value="Exo70_N"/>
    <property type="match status" value="1"/>
</dbReference>
<dbReference type="PANTHER" id="PTHR12542:SF17">
    <property type="entry name" value="EXOCYST SUBUNIT EXO70 FAMILY PROTEIN"/>
    <property type="match status" value="1"/>
</dbReference>
<organism evidence="2 3">
    <name type="scientific">Taxus chinensis</name>
    <name type="common">Chinese yew</name>
    <name type="synonym">Taxus wallichiana var. chinensis</name>
    <dbReference type="NCBI Taxonomy" id="29808"/>
    <lineage>
        <taxon>Eukaryota</taxon>
        <taxon>Viridiplantae</taxon>
        <taxon>Streptophyta</taxon>
        <taxon>Embryophyta</taxon>
        <taxon>Tracheophyta</taxon>
        <taxon>Spermatophyta</taxon>
        <taxon>Pinopsida</taxon>
        <taxon>Pinidae</taxon>
        <taxon>Conifers II</taxon>
        <taxon>Cupressales</taxon>
        <taxon>Taxaceae</taxon>
        <taxon>Taxus</taxon>
    </lineage>
</organism>
<dbReference type="PANTHER" id="PTHR12542">
    <property type="entry name" value="EXOCYST COMPLEX PROTEIN EXO70"/>
    <property type="match status" value="1"/>
</dbReference>
<dbReference type="Gene3D" id="1.20.1280.170">
    <property type="entry name" value="Exocyst complex component Exo70"/>
    <property type="match status" value="1"/>
</dbReference>
<dbReference type="InterPro" id="IPR016159">
    <property type="entry name" value="Cullin_repeat-like_dom_sf"/>
</dbReference>
<keyword evidence="3" id="KW-1185">Reference proteome</keyword>
<dbReference type="GO" id="GO:0006887">
    <property type="term" value="P:exocytosis"/>
    <property type="evidence" value="ECO:0007669"/>
    <property type="project" value="InterPro"/>
</dbReference>
<dbReference type="Proteomes" id="UP000824469">
    <property type="component" value="Unassembled WGS sequence"/>
</dbReference>
<dbReference type="GO" id="GO:0000145">
    <property type="term" value="C:exocyst"/>
    <property type="evidence" value="ECO:0007669"/>
    <property type="project" value="InterPro"/>
</dbReference>
<evidence type="ECO:0000313" key="3">
    <source>
        <dbReference type="Proteomes" id="UP000824469"/>
    </source>
</evidence>
<evidence type="ECO:0000313" key="2">
    <source>
        <dbReference type="EMBL" id="KAH9326450.1"/>
    </source>
</evidence>